<evidence type="ECO:0000256" key="4">
    <source>
        <dbReference type="ARBA" id="ARBA00036813"/>
    </source>
</evidence>
<dbReference type="OrthoDB" id="9803968at2"/>
<dbReference type="SUPFAM" id="SSF56801">
    <property type="entry name" value="Acetyl-CoA synthetase-like"/>
    <property type="match status" value="1"/>
</dbReference>
<dbReference type="NCBIfam" id="NF004837">
    <property type="entry name" value="PRK06187.1"/>
    <property type="match status" value="1"/>
</dbReference>
<evidence type="ECO:0000256" key="3">
    <source>
        <dbReference type="ARBA" id="ARBA00026121"/>
    </source>
</evidence>
<dbReference type="PANTHER" id="PTHR43201:SF5">
    <property type="entry name" value="MEDIUM-CHAIN ACYL-COA LIGASE ACSF2, MITOCHONDRIAL"/>
    <property type="match status" value="1"/>
</dbReference>
<evidence type="ECO:0000313" key="11">
    <source>
        <dbReference type="EMBL" id="OBG09168.1"/>
    </source>
</evidence>
<dbReference type="EMBL" id="LZIN01000018">
    <property type="protein sequence ID" value="OBG09168.1"/>
    <property type="molecule type" value="Genomic_DNA"/>
</dbReference>
<gene>
    <name evidence="11" type="ORF">A5771_01900</name>
</gene>
<comment type="caution">
    <text evidence="11">The sequence shown here is derived from an EMBL/GenBank/DDBJ whole genome shotgun (WGS) entry which is preliminary data.</text>
</comment>
<evidence type="ECO:0000256" key="5">
    <source>
        <dbReference type="ARBA" id="ARBA00069710"/>
    </source>
</evidence>
<name>A0A1A2EUK5_MYCSD</name>
<dbReference type="PROSITE" id="PS00455">
    <property type="entry name" value="AMP_BINDING"/>
    <property type="match status" value="1"/>
</dbReference>
<dbReference type="Gene3D" id="3.40.50.12780">
    <property type="entry name" value="N-terminal domain of ligase-like"/>
    <property type="match status" value="1"/>
</dbReference>
<proteinExistence type="inferred from homology"/>
<dbReference type="InterPro" id="IPR045851">
    <property type="entry name" value="AMP-bd_C_sf"/>
</dbReference>
<organism evidence="11 12">
    <name type="scientific">Mycolicibacter sinensis (strain JDM601)</name>
    <name type="common">Mycobacterium sinense</name>
    <dbReference type="NCBI Taxonomy" id="875328"/>
    <lineage>
        <taxon>Bacteria</taxon>
        <taxon>Bacillati</taxon>
        <taxon>Actinomycetota</taxon>
        <taxon>Actinomycetes</taxon>
        <taxon>Mycobacteriales</taxon>
        <taxon>Mycobacteriaceae</taxon>
        <taxon>Mycolicibacter</taxon>
    </lineage>
</organism>
<protein>
    <recommendedName>
        <fullName evidence="5">Long-chain-fatty-acid--CoA ligase FadD13</fullName>
        <ecNumber evidence="3">6.2.1.3</ecNumber>
    </recommendedName>
    <alternativeName>
        <fullName evidence="6">Fatty acyl-CoA ligase</fullName>
    </alternativeName>
    <alternativeName>
        <fullName evidence="8">Fatty acyl-CoA synthetase</fullName>
    </alternativeName>
    <alternativeName>
        <fullName evidence="7">Very-long-chain fatty-acyl-CoA synthetase</fullName>
    </alternativeName>
</protein>
<dbReference type="InterPro" id="IPR020845">
    <property type="entry name" value="AMP-binding_CS"/>
</dbReference>
<dbReference type="FunFam" id="3.30.300.30:FF:000008">
    <property type="entry name" value="2,3-dihydroxybenzoate-AMP ligase"/>
    <property type="match status" value="1"/>
</dbReference>
<evidence type="ECO:0000256" key="7">
    <source>
        <dbReference type="ARBA" id="ARBA00080667"/>
    </source>
</evidence>
<evidence type="ECO:0000313" key="12">
    <source>
        <dbReference type="Proteomes" id="UP000093985"/>
    </source>
</evidence>
<dbReference type="PANTHER" id="PTHR43201">
    <property type="entry name" value="ACYL-COA SYNTHETASE"/>
    <property type="match status" value="1"/>
</dbReference>
<keyword evidence="2 11" id="KW-0436">Ligase</keyword>
<dbReference type="AlphaFoldDB" id="A0A1A2EUK5"/>
<evidence type="ECO:0000259" key="10">
    <source>
        <dbReference type="Pfam" id="PF13193"/>
    </source>
</evidence>
<feature type="domain" description="AMP-dependent synthetase/ligase" evidence="9">
    <location>
        <begin position="9"/>
        <end position="367"/>
    </location>
</feature>
<reference evidence="12" key="1">
    <citation type="submission" date="2016-06" db="EMBL/GenBank/DDBJ databases">
        <authorList>
            <person name="Sutton G."/>
            <person name="Brinkac L."/>
            <person name="Sanka R."/>
            <person name="Adams M."/>
            <person name="Lau E."/>
            <person name="Mehaffy C."/>
            <person name="Tameris M."/>
            <person name="Hatherill M."/>
            <person name="Hanekom W."/>
            <person name="Mahomed H."/>
            <person name="Mcshane H."/>
        </authorList>
    </citation>
    <scope>NUCLEOTIDE SEQUENCE [LARGE SCALE GENOMIC DNA]</scope>
    <source>
        <strain evidence="12">852014-51077_SCH5608930-a</strain>
    </source>
</reference>
<evidence type="ECO:0000256" key="6">
    <source>
        <dbReference type="ARBA" id="ARBA00076959"/>
    </source>
</evidence>
<evidence type="ECO:0000256" key="2">
    <source>
        <dbReference type="ARBA" id="ARBA00022598"/>
    </source>
</evidence>
<dbReference type="CDD" id="cd17631">
    <property type="entry name" value="FACL_FadD13-like"/>
    <property type="match status" value="1"/>
</dbReference>
<dbReference type="GO" id="GO:0031956">
    <property type="term" value="F:medium-chain fatty acid-CoA ligase activity"/>
    <property type="evidence" value="ECO:0007669"/>
    <property type="project" value="TreeGrafter"/>
</dbReference>
<sequence length="511" mass="55136">MKNIGAMLRQRAVVTPALEAYVEPSSAVRLNYSQLNELANRCAHALISLGVGKGDRVALLMPNSVEFCGLFYGAAKIGAVVVPLNTRLAAAELEFIVSNSGCTALFYGEEFTAVADAVQAGNSHPCPITEWIPVIGESGSLCTRIEAAAADEPDVDCGGSDNLFIMYTSGTTGNPKGVVHTHDSVQSAATSWSLTIDVRMEDRVLLPLPMFHVAALTTVIFSAMRGVTLISMPQFDPTTIWSLIVQERVSIGGAVPAILNFMRQVPEFAELDAPHFRFFITGGAPMPEPLIKMYADKNIQVVQGYALTESCGGGTLLLGEDALRKVGSAGRSCMFADVRVRGDDGIIRPHGEGEVVIRSDFLLKEYWNLPDATRGAFDHGWFRTGDVGEIDDEGYLYIKDRLKDMVISGGENIYPAEIESVVIGIPGVSEVAVIGLPDEKWGEVACAIVVGDHNELSEQHIIEMCGARLARFKVPKKVIFADAIPRTPTGKILKRVLREEYVSVTDSSSEG</sequence>
<dbReference type="Gene3D" id="3.30.300.30">
    <property type="match status" value="1"/>
</dbReference>
<dbReference type="Pfam" id="PF00501">
    <property type="entry name" value="AMP-binding"/>
    <property type="match status" value="1"/>
</dbReference>
<dbReference type="InterPro" id="IPR025110">
    <property type="entry name" value="AMP-bd_C"/>
</dbReference>
<feature type="domain" description="AMP-binding enzyme C-terminal" evidence="10">
    <location>
        <begin position="417"/>
        <end position="491"/>
    </location>
</feature>
<accession>A0A1A2EUK5</accession>
<evidence type="ECO:0000256" key="1">
    <source>
        <dbReference type="ARBA" id="ARBA00006432"/>
    </source>
</evidence>
<dbReference type="GO" id="GO:0004467">
    <property type="term" value="F:long-chain fatty acid-CoA ligase activity"/>
    <property type="evidence" value="ECO:0007669"/>
    <property type="project" value="UniProtKB-EC"/>
</dbReference>
<dbReference type="EC" id="6.2.1.3" evidence="3"/>
<dbReference type="InterPro" id="IPR000873">
    <property type="entry name" value="AMP-dep_synth/lig_dom"/>
</dbReference>
<dbReference type="Proteomes" id="UP000093985">
    <property type="component" value="Unassembled WGS sequence"/>
</dbReference>
<evidence type="ECO:0000256" key="8">
    <source>
        <dbReference type="ARBA" id="ARBA00083882"/>
    </source>
</evidence>
<dbReference type="Pfam" id="PF13193">
    <property type="entry name" value="AMP-binding_C"/>
    <property type="match status" value="1"/>
</dbReference>
<comment type="similarity">
    <text evidence="1">Belongs to the ATP-dependent AMP-binding enzyme family.</text>
</comment>
<dbReference type="RefSeq" id="WP_064853801.1">
    <property type="nucleotide sequence ID" value="NZ_LZIM01000084.1"/>
</dbReference>
<evidence type="ECO:0000259" key="9">
    <source>
        <dbReference type="Pfam" id="PF00501"/>
    </source>
</evidence>
<comment type="catalytic activity">
    <reaction evidence="4">
        <text>a long-chain fatty acid + ATP + CoA = a long-chain fatty acyl-CoA + AMP + diphosphate</text>
        <dbReference type="Rhea" id="RHEA:15421"/>
        <dbReference type="ChEBI" id="CHEBI:30616"/>
        <dbReference type="ChEBI" id="CHEBI:33019"/>
        <dbReference type="ChEBI" id="CHEBI:57287"/>
        <dbReference type="ChEBI" id="CHEBI:57560"/>
        <dbReference type="ChEBI" id="CHEBI:83139"/>
        <dbReference type="ChEBI" id="CHEBI:456215"/>
        <dbReference type="EC" id="6.2.1.3"/>
    </reaction>
</comment>
<dbReference type="InterPro" id="IPR042099">
    <property type="entry name" value="ANL_N_sf"/>
</dbReference>